<feature type="signal peptide" evidence="1">
    <location>
        <begin position="1"/>
        <end position="17"/>
    </location>
</feature>
<evidence type="ECO:0008006" key="4">
    <source>
        <dbReference type="Google" id="ProtNLM"/>
    </source>
</evidence>
<feature type="chain" id="PRO_5011574956" description="DUF4157 domain-containing protein" evidence="1">
    <location>
        <begin position="18"/>
        <end position="215"/>
    </location>
</feature>
<dbReference type="PROSITE" id="PS51257">
    <property type="entry name" value="PROKAR_LIPOPROTEIN"/>
    <property type="match status" value="1"/>
</dbReference>
<evidence type="ECO:0000313" key="2">
    <source>
        <dbReference type="EMBL" id="SDK04061.1"/>
    </source>
</evidence>
<evidence type="ECO:0000256" key="1">
    <source>
        <dbReference type="SAM" id="SignalP"/>
    </source>
</evidence>
<reference evidence="3" key="1">
    <citation type="submission" date="2016-10" db="EMBL/GenBank/DDBJ databases">
        <authorList>
            <person name="Varghese N."/>
            <person name="Submissions S."/>
        </authorList>
    </citation>
    <scope>NUCLEOTIDE SEQUENCE [LARGE SCALE GENOMIC DNA]</scope>
    <source>
        <strain evidence="3">CGMCC 1.10789</strain>
    </source>
</reference>
<dbReference type="AlphaFoldDB" id="A0A1G8YMR5"/>
<accession>A0A1G8YMR5</accession>
<protein>
    <recommendedName>
        <fullName evidence="4">DUF4157 domain-containing protein</fullName>
    </recommendedName>
</protein>
<dbReference type="EMBL" id="FNFV01000001">
    <property type="protein sequence ID" value="SDK04061.1"/>
    <property type="molecule type" value="Genomic_DNA"/>
</dbReference>
<proteinExistence type="predicted"/>
<dbReference type="RefSeq" id="WP_092497615.1">
    <property type="nucleotide sequence ID" value="NZ_FNFV01000001.1"/>
</dbReference>
<dbReference type="STRING" id="990712.SAMN05216257_101386"/>
<dbReference type="OrthoDB" id="8686772at2"/>
<sequence>MGRAAALLVLVILTACARPLSEGEAGFARALFGESIDTARMGVARDIGLLPPPPPPPAWELRRARVSPDACRRDRPRKGRRPPAAFVLGSRIHYLGEDYTADSLPLWPRYWRLPHALLLAHELTHVWQWQNRRITGYAPWKAALESWRKVDPYHYEIAPGRPFLSYGFEQQAAMVQDYVCLRLLRPADPKLDELRAVLAPALPLQRFEALFPRGR</sequence>
<organism evidence="2 3">
    <name type="scientific">Meinhardsimonia xiamenensis</name>
    <dbReference type="NCBI Taxonomy" id="990712"/>
    <lineage>
        <taxon>Bacteria</taxon>
        <taxon>Pseudomonadati</taxon>
        <taxon>Pseudomonadota</taxon>
        <taxon>Alphaproteobacteria</taxon>
        <taxon>Rhodobacterales</taxon>
        <taxon>Paracoccaceae</taxon>
        <taxon>Meinhardsimonia</taxon>
    </lineage>
</organism>
<dbReference type="Proteomes" id="UP000199328">
    <property type="component" value="Unassembled WGS sequence"/>
</dbReference>
<evidence type="ECO:0000313" key="3">
    <source>
        <dbReference type="Proteomes" id="UP000199328"/>
    </source>
</evidence>
<name>A0A1G8YMR5_9RHOB</name>
<keyword evidence="1" id="KW-0732">Signal</keyword>
<keyword evidence="3" id="KW-1185">Reference proteome</keyword>
<gene>
    <name evidence="2" type="ORF">SAMN05216257_101386</name>
</gene>